<sequence length="369" mass="41038">MQSNFGSQRGFTLFTALVGFILIVLSLLLVQSMISTQRSTSDIITDISEQEEMQAIADLSRADALQVFNFGIRYTIEDFSTRDSTPKDGVPDNEYLMFSGSSGWGALEAAFVKDRFGVGEGAQSNQFATIAAKHLISLLERADDARGFDIELLHPNEAEMQNILKSTFNSQSGSDEFFQVIACAEQGSGIEHYRKCNGSFYITMDMSRERVNDSDYEKFPRVKVINQQSGRVLLEPILPRGKFRIFVPVRLFKALAGARSVGFSAGRGIYDDSTFNEGIKTMNVADAKNALEAKLNTLTGPLKEESDGFVLDRFDIVGVVQTGTPNDPADPERIVSYKVRLIFQEKNDKYRVSTQEDAFYAISLNNSLH</sequence>
<feature type="transmembrane region" description="Helical" evidence="1">
    <location>
        <begin position="12"/>
        <end position="34"/>
    </location>
</feature>
<evidence type="ECO:0000313" key="2">
    <source>
        <dbReference type="EMBL" id="HIH10501.1"/>
    </source>
</evidence>
<evidence type="ECO:0000256" key="1">
    <source>
        <dbReference type="SAM" id="Phobius"/>
    </source>
</evidence>
<proteinExistence type="predicted"/>
<accession>A0A7J4IY88</accession>
<keyword evidence="1" id="KW-0472">Membrane</keyword>
<protein>
    <submittedName>
        <fullName evidence="2">Uncharacterized protein</fullName>
    </submittedName>
</protein>
<dbReference type="Proteomes" id="UP000565078">
    <property type="component" value="Unassembled WGS sequence"/>
</dbReference>
<reference evidence="3" key="1">
    <citation type="journal article" date="2020" name="bioRxiv">
        <title>A rank-normalized archaeal taxonomy based on genome phylogeny resolves widespread incomplete and uneven classifications.</title>
        <authorList>
            <person name="Rinke C."/>
            <person name="Chuvochina M."/>
            <person name="Mussig A.J."/>
            <person name="Chaumeil P.-A."/>
            <person name="Waite D.W."/>
            <person name="Whitman W.B."/>
            <person name="Parks D.H."/>
            <person name="Hugenholtz P."/>
        </authorList>
    </citation>
    <scope>NUCLEOTIDE SEQUENCE [LARGE SCALE GENOMIC DNA]</scope>
</reference>
<gene>
    <name evidence="2" type="ORF">HA254_07595</name>
</gene>
<evidence type="ECO:0000313" key="3">
    <source>
        <dbReference type="Proteomes" id="UP000565078"/>
    </source>
</evidence>
<name>A0A7J4IY88_9ARCH</name>
<comment type="caution">
    <text evidence="2">The sequence shown here is derived from an EMBL/GenBank/DDBJ whole genome shotgun (WGS) entry which is preliminary data.</text>
</comment>
<organism evidence="2 3">
    <name type="scientific">Candidatus Iainarchaeum sp</name>
    <dbReference type="NCBI Taxonomy" id="3101447"/>
    <lineage>
        <taxon>Archaea</taxon>
        <taxon>Candidatus Iainarchaeota</taxon>
        <taxon>Candidatus Iainarchaeia</taxon>
        <taxon>Candidatus Iainarchaeales</taxon>
        <taxon>Candidatus Iainarchaeaceae</taxon>
        <taxon>Candidatus Iainarchaeum</taxon>
    </lineage>
</organism>
<keyword evidence="1" id="KW-0812">Transmembrane</keyword>
<keyword evidence="1" id="KW-1133">Transmembrane helix</keyword>
<dbReference type="EMBL" id="DUGC01000117">
    <property type="protein sequence ID" value="HIH10501.1"/>
    <property type="molecule type" value="Genomic_DNA"/>
</dbReference>
<dbReference type="AlphaFoldDB" id="A0A7J4IY88"/>